<proteinExistence type="predicted"/>
<evidence type="ECO:0000256" key="1">
    <source>
        <dbReference type="SAM" id="MobiDB-lite"/>
    </source>
</evidence>
<dbReference type="EMBL" id="JAUKUD010000004">
    <property type="protein sequence ID" value="KAK0746978.1"/>
    <property type="molecule type" value="Genomic_DNA"/>
</dbReference>
<evidence type="ECO:0000313" key="2">
    <source>
        <dbReference type="EMBL" id="KAK0746978.1"/>
    </source>
</evidence>
<organism evidence="2 3">
    <name type="scientific">Schizothecium vesticola</name>
    <dbReference type="NCBI Taxonomy" id="314040"/>
    <lineage>
        <taxon>Eukaryota</taxon>
        <taxon>Fungi</taxon>
        <taxon>Dikarya</taxon>
        <taxon>Ascomycota</taxon>
        <taxon>Pezizomycotina</taxon>
        <taxon>Sordariomycetes</taxon>
        <taxon>Sordariomycetidae</taxon>
        <taxon>Sordariales</taxon>
        <taxon>Schizotheciaceae</taxon>
        <taxon>Schizothecium</taxon>
    </lineage>
</organism>
<comment type="caution">
    <text evidence="2">The sequence shown here is derived from an EMBL/GenBank/DDBJ whole genome shotgun (WGS) entry which is preliminary data.</text>
</comment>
<dbReference type="AlphaFoldDB" id="A0AA40EWR7"/>
<feature type="region of interest" description="Disordered" evidence="1">
    <location>
        <begin position="1"/>
        <end position="24"/>
    </location>
</feature>
<reference evidence="2" key="1">
    <citation type="submission" date="2023-06" db="EMBL/GenBank/DDBJ databases">
        <title>Genome-scale phylogeny and comparative genomics of the fungal order Sordariales.</title>
        <authorList>
            <consortium name="Lawrence Berkeley National Laboratory"/>
            <person name="Hensen N."/>
            <person name="Bonometti L."/>
            <person name="Westerberg I."/>
            <person name="Brannstrom I.O."/>
            <person name="Guillou S."/>
            <person name="Cros-Aarteil S."/>
            <person name="Calhoun S."/>
            <person name="Haridas S."/>
            <person name="Kuo A."/>
            <person name="Mondo S."/>
            <person name="Pangilinan J."/>
            <person name="Riley R."/>
            <person name="LaButti K."/>
            <person name="Andreopoulos B."/>
            <person name="Lipzen A."/>
            <person name="Chen C."/>
            <person name="Yanf M."/>
            <person name="Daum C."/>
            <person name="Ng V."/>
            <person name="Clum A."/>
            <person name="Steindorff A."/>
            <person name="Ohm R."/>
            <person name="Martin F."/>
            <person name="Silar P."/>
            <person name="Natvig D."/>
            <person name="Lalanne C."/>
            <person name="Gautier V."/>
            <person name="Ament-velasquez S.L."/>
            <person name="Kruys A."/>
            <person name="Hutchinson M.I."/>
            <person name="Powell A.J."/>
            <person name="Barry K."/>
            <person name="Miller A.N."/>
            <person name="Grigoriev I.V."/>
            <person name="Debuchy R."/>
            <person name="Gladieux P."/>
            <person name="Thoren M.H."/>
            <person name="Johannesson H."/>
        </authorList>
    </citation>
    <scope>NUCLEOTIDE SEQUENCE</scope>
    <source>
        <strain evidence="2">SMH3187-1</strain>
    </source>
</reference>
<evidence type="ECO:0000313" key="3">
    <source>
        <dbReference type="Proteomes" id="UP001172155"/>
    </source>
</evidence>
<dbReference type="Proteomes" id="UP001172155">
    <property type="component" value="Unassembled WGS sequence"/>
</dbReference>
<name>A0AA40EWR7_9PEZI</name>
<accession>A0AA40EWR7</accession>
<protein>
    <submittedName>
        <fullName evidence="2">Uncharacterized protein</fullName>
    </submittedName>
</protein>
<gene>
    <name evidence="2" type="ORF">B0T18DRAFT_412877</name>
</gene>
<keyword evidence="3" id="KW-1185">Reference proteome</keyword>
<sequence length="189" mass="19886">MKKRHGARAGWRGDEDPDLGAPPARGLRNGVCAGGILQGQRPHAVPRYKTGDGETGFGLLNSARRSSNFGVGVSFKLPACASLTAFGIFTFTLRSASLLLSGLTLCSWSAQCPSKPSIASSIPILPRQAVPAGRLHRQRRGGKGLADQRSCPTSMDAVLPQVQCFEHAVVQAVITTSCLALHPFIATPA</sequence>